<evidence type="ECO:0000313" key="2">
    <source>
        <dbReference type="Proteomes" id="UP001383192"/>
    </source>
</evidence>
<gene>
    <name evidence="1" type="ORF">VNI00_011136</name>
</gene>
<organism evidence="1 2">
    <name type="scientific">Paramarasmius palmivorus</name>
    <dbReference type="NCBI Taxonomy" id="297713"/>
    <lineage>
        <taxon>Eukaryota</taxon>
        <taxon>Fungi</taxon>
        <taxon>Dikarya</taxon>
        <taxon>Basidiomycota</taxon>
        <taxon>Agaricomycotina</taxon>
        <taxon>Agaricomycetes</taxon>
        <taxon>Agaricomycetidae</taxon>
        <taxon>Agaricales</taxon>
        <taxon>Marasmiineae</taxon>
        <taxon>Marasmiaceae</taxon>
        <taxon>Paramarasmius</taxon>
    </lineage>
</organism>
<dbReference type="AlphaFoldDB" id="A0AAW0CFJ1"/>
<protein>
    <submittedName>
        <fullName evidence="1">Uncharacterized protein</fullName>
    </submittedName>
</protein>
<dbReference type="Proteomes" id="UP001383192">
    <property type="component" value="Unassembled WGS sequence"/>
</dbReference>
<evidence type="ECO:0000313" key="1">
    <source>
        <dbReference type="EMBL" id="KAK7037386.1"/>
    </source>
</evidence>
<reference evidence="1 2" key="1">
    <citation type="submission" date="2024-01" db="EMBL/GenBank/DDBJ databases">
        <title>A draft genome for a cacao thread blight-causing isolate of Paramarasmius palmivorus.</title>
        <authorList>
            <person name="Baruah I.K."/>
            <person name="Bukari Y."/>
            <person name="Amoako-Attah I."/>
            <person name="Meinhardt L.W."/>
            <person name="Bailey B.A."/>
            <person name="Cohen S.P."/>
        </authorList>
    </citation>
    <scope>NUCLEOTIDE SEQUENCE [LARGE SCALE GENOMIC DNA]</scope>
    <source>
        <strain evidence="1 2">GH-12</strain>
    </source>
</reference>
<accession>A0AAW0CFJ1</accession>
<dbReference type="EMBL" id="JAYKXP010000047">
    <property type="protein sequence ID" value="KAK7037386.1"/>
    <property type="molecule type" value="Genomic_DNA"/>
</dbReference>
<keyword evidence="2" id="KW-1185">Reference proteome</keyword>
<name>A0AAW0CFJ1_9AGAR</name>
<comment type="caution">
    <text evidence="1">The sequence shown here is derived from an EMBL/GenBank/DDBJ whole genome shotgun (WGS) entry which is preliminary data.</text>
</comment>
<sequence length="125" mass="14387">MWTYNVSMELLAYPRKQKCRTPKESVKIGMRPWLFLQGRLAIRYLQTQTGTAIGERAQQTAAAFGTMSAKHALMTELFSSRAQNKEAMKAKQAVYAANYRARNRELLRDKAKKYRRDLKGLALDL</sequence>
<proteinExistence type="predicted"/>